<dbReference type="SMART" id="SM00322">
    <property type="entry name" value="KH"/>
    <property type="match status" value="2"/>
</dbReference>
<feature type="domain" description="K Homology" evidence="3">
    <location>
        <begin position="77"/>
        <end position="149"/>
    </location>
</feature>
<dbReference type="NCBIfam" id="TIGR03665">
    <property type="entry name" value="arCOG04150"/>
    <property type="match status" value="1"/>
</dbReference>
<dbReference type="CDD" id="cd22389">
    <property type="entry name" value="KH-I_Dim2p_like_rpt1"/>
    <property type="match status" value="1"/>
</dbReference>
<dbReference type="EMBL" id="DUIH01000002">
    <property type="protein sequence ID" value="HIH69042.1"/>
    <property type="molecule type" value="Genomic_DNA"/>
</dbReference>
<proteinExistence type="predicted"/>
<dbReference type="AlphaFoldDB" id="A0A832RVT6"/>
<dbReference type="InterPro" id="IPR004088">
    <property type="entry name" value="KH_dom_type_1"/>
</dbReference>
<dbReference type="GO" id="GO:0003723">
    <property type="term" value="F:RNA binding"/>
    <property type="evidence" value="ECO:0007669"/>
    <property type="project" value="UniProtKB-UniRule"/>
</dbReference>
<comment type="caution">
    <text evidence="4">The sequence shown here is derived from an EMBL/GenBank/DDBJ whole genome shotgun (WGS) entry which is preliminary data.</text>
</comment>
<dbReference type="InterPro" id="IPR019964">
    <property type="entry name" value="KH_domain_protein_archaea"/>
</dbReference>
<dbReference type="RefSeq" id="WP_042684290.1">
    <property type="nucleotide sequence ID" value="NZ_DUIH01000002.1"/>
</dbReference>
<dbReference type="InterPro" id="IPR055211">
    <property type="entry name" value="KH_PNO1_2nd"/>
</dbReference>
<dbReference type="Pfam" id="PF22891">
    <property type="entry name" value="KH_PNO1_2nd"/>
    <property type="match status" value="1"/>
</dbReference>
<dbReference type="Pfam" id="PF00013">
    <property type="entry name" value="KH_1"/>
    <property type="match status" value="1"/>
</dbReference>
<name>A0A832RVT6_9EURY</name>
<dbReference type="PANTHER" id="PTHR12826">
    <property type="entry name" value="RIBONUCLEASE Y"/>
    <property type="match status" value="1"/>
</dbReference>
<gene>
    <name evidence="4" type="ORF">HA299_00220</name>
</gene>
<keyword evidence="1 2" id="KW-0694">RNA-binding</keyword>
<evidence type="ECO:0000259" key="3">
    <source>
        <dbReference type="SMART" id="SM00322"/>
    </source>
</evidence>
<reference evidence="4" key="1">
    <citation type="journal article" date="2020" name="bioRxiv">
        <title>A rank-normalized archaeal taxonomy based on genome phylogeny resolves widespread incomplete and uneven classifications.</title>
        <authorList>
            <person name="Rinke C."/>
            <person name="Chuvochina M."/>
            <person name="Mussig A.J."/>
            <person name="Chaumeil P.-A."/>
            <person name="Waite D.W."/>
            <person name="Whitman W.B."/>
            <person name="Parks D.H."/>
            <person name="Hugenholtz P."/>
        </authorList>
    </citation>
    <scope>NUCLEOTIDE SEQUENCE</scope>
    <source>
        <strain evidence="4">UBA12518</strain>
    </source>
</reference>
<dbReference type="PANTHER" id="PTHR12826:SF13">
    <property type="entry name" value="RNA-BINDING PROTEIN PNO1"/>
    <property type="match status" value="1"/>
</dbReference>
<dbReference type="Gene3D" id="3.30.1370.10">
    <property type="entry name" value="K Homology domain, type 1"/>
    <property type="match status" value="2"/>
</dbReference>
<evidence type="ECO:0000256" key="2">
    <source>
        <dbReference type="PROSITE-ProRule" id="PRU00117"/>
    </source>
</evidence>
<dbReference type="InterPro" id="IPR004087">
    <property type="entry name" value="KH_dom"/>
</dbReference>
<evidence type="ECO:0000256" key="1">
    <source>
        <dbReference type="ARBA" id="ARBA00022884"/>
    </source>
</evidence>
<dbReference type="PROSITE" id="PS50084">
    <property type="entry name" value="KH_TYPE_1"/>
    <property type="match status" value="1"/>
</dbReference>
<dbReference type="InterPro" id="IPR036612">
    <property type="entry name" value="KH_dom_type_1_sf"/>
</dbReference>
<evidence type="ECO:0000313" key="4">
    <source>
        <dbReference type="EMBL" id="HIH69042.1"/>
    </source>
</evidence>
<dbReference type="Proteomes" id="UP000600363">
    <property type="component" value="Unassembled WGS sequence"/>
</dbReference>
<protein>
    <submittedName>
        <fullName evidence="4">RNA-processing protein</fullName>
    </submittedName>
</protein>
<sequence>MKIPAERIAVLIGEKGSTKRLIEERVGATLHVDSKTGEVEIVNISDPIEAMRAMDVVRAIGRGFSPERALTLLDDEMLYFDSIDLSEVESSPKGQKRLAGRIIGKNGRMREAIEANTHVMLSVYGKTVSMIGYADQIEVARRAIGMLLDGAPHSAVYRFLERKRPEIERHEIERF</sequence>
<feature type="domain" description="K Homology" evidence="3">
    <location>
        <begin position="1"/>
        <end position="62"/>
    </location>
</feature>
<accession>A0A832RVT6</accession>
<evidence type="ECO:0000313" key="5">
    <source>
        <dbReference type="Proteomes" id="UP000600363"/>
    </source>
</evidence>
<dbReference type="SUPFAM" id="SSF54791">
    <property type="entry name" value="Eukaryotic type KH-domain (KH-domain type I)"/>
    <property type="match status" value="2"/>
</dbReference>
<organism evidence="4 5">
    <name type="scientific">Methermicoccus shengliensis</name>
    <dbReference type="NCBI Taxonomy" id="660064"/>
    <lineage>
        <taxon>Archaea</taxon>
        <taxon>Methanobacteriati</taxon>
        <taxon>Methanobacteriota</taxon>
        <taxon>Stenosarchaea group</taxon>
        <taxon>Methanomicrobia</taxon>
        <taxon>Methanosarcinales</taxon>
        <taxon>Methermicoccaceae</taxon>
        <taxon>Methermicoccus</taxon>
    </lineage>
</organism>